<evidence type="ECO:0000313" key="1">
    <source>
        <dbReference type="EMBL" id="CCB90348.1"/>
    </source>
</evidence>
<accession>F8LA41</accession>
<proteinExistence type="predicted"/>
<reference evidence="1" key="1">
    <citation type="submission" date="2011-05" db="EMBL/GenBank/DDBJ databases">
        <title>Unity in variety -- the pan-genome of the Chlamydiae.</title>
        <authorList>
            <person name="Collingro A."/>
            <person name="Tischler P."/>
            <person name="Weinmaier T."/>
            <person name="Penz T."/>
            <person name="Heinz E."/>
            <person name="Brunham R.C."/>
            <person name="Read T.D."/>
            <person name="Bavoil P.M."/>
            <person name="Sachse K."/>
            <person name="Kahane S."/>
            <person name="Friedman M.G."/>
            <person name="Rattei T."/>
            <person name="Myers G.S.A."/>
            <person name="Horn M."/>
        </authorList>
    </citation>
    <scope>NUCLEOTIDE SEQUENCE</scope>
    <source>
        <strain evidence="1">2032/99</strain>
    </source>
</reference>
<dbReference type="EMBL" id="FR872598">
    <property type="protein sequence ID" value="CCB90348.1"/>
    <property type="molecule type" value="Genomic_DNA"/>
</dbReference>
<sequence>MVVTNQGRPVEMHFKPGAESDLNALWQMELDIPEHSILYVGGAYIPN</sequence>
<organism evidence="1">
    <name type="scientific">Waddlia chondrophila 2032/99</name>
    <dbReference type="NCBI Taxonomy" id="765953"/>
    <lineage>
        <taxon>Bacteria</taxon>
        <taxon>Pseudomonadati</taxon>
        <taxon>Chlamydiota</taxon>
        <taxon>Chlamydiia</taxon>
        <taxon>Parachlamydiales</taxon>
        <taxon>Waddliaceae</taxon>
        <taxon>Waddlia</taxon>
    </lineage>
</organism>
<name>F8LA41_9BACT</name>
<dbReference type="AlphaFoldDB" id="F8LA41"/>
<gene>
    <name evidence="1" type="ORF">WCH_DF20190</name>
</gene>
<protein>
    <submittedName>
        <fullName evidence="1">Uncharacterized protein</fullName>
    </submittedName>
</protein>